<organism evidence="4 5">
    <name type="scientific">Salmonella enterica subsp. enterica serovar Poona</name>
    <dbReference type="NCBI Taxonomy" id="436295"/>
    <lineage>
        <taxon>Bacteria</taxon>
        <taxon>Pseudomonadati</taxon>
        <taxon>Pseudomonadota</taxon>
        <taxon>Gammaproteobacteria</taxon>
        <taxon>Enterobacterales</taxon>
        <taxon>Enterobacteriaceae</taxon>
        <taxon>Salmonella</taxon>
    </lineage>
</organism>
<name>A0A659S131_SALET</name>
<dbReference type="Pfam" id="PF01627">
    <property type="entry name" value="Hpt"/>
    <property type="match status" value="1"/>
</dbReference>
<keyword evidence="1" id="KW-0902">Two-component regulatory system</keyword>
<evidence type="ECO:0000256" key="2">
    <source>
        <dbReference type="PROSITE-ProRule" id="PRU00110"/>
    </source>
</evidence>
<dbReference type="PROSITE" id="PS50894">
    <property type="entry name" value="HPT"/>
    <property type="match status" value="1"/>
</dbReference>
<protein>
    <recommendedName>
        <fullName evidence="3">HPt domain-containing protein</fullName>
    </recommendedName>
</protein>
<gene>
    <name evidence="4" type="ORF">C9F10_19365</name>
</gene>
<evidence type="ECO:0000256" key="1">
    <source>
        <dbReference type="ARBA" id="ARBA00023012"/>
    </source>
</evidence>
<proteinExistence type="predicted"/>
<evidence type="ECO:0000259" key="3">
    <source>
        <dbReference type="PROSITE" id="PS50894"/>
    </source>
</evidence>
<comment type="caution">
    <text evidence="4">The sequence shown here is derived from an EMBL/GenBank/DDBJ whole genome shotgun (WGS) entry which is preliminary data.</text>
</comment>
<feature type="domain" description="HPt" evidence="3">
    <location>
        <begin position="1"/>
        <end position="75"/>
    </location>
</feature>
<sequence>PRRTLLAASAASDVYKSQKLHWSCGYSGVPRMKNLCQLIEQQLRSGVHEEELEPEFLELLDEMDNVAREAKKILG</sequence>
<dbReference type="GO" id="GO:0000160">
    <property type="term" value="P:phosphorelay signal transduction system"/>
    <property type="evidence" value="ECO:0007669"/>
    <property type="project" value="UniProtKB-KW"/>
</dbReference>
<dbReference type="AlphaFoldDB" id="A0A659S131"/>
<dbReference type="GO" id="GO:0004672">
    <property type="term" value="F:protein kinase activity"/>
    <property type="evidence" value="ECO:0007669"/>
    <property type="project" value="UniProtKB-ARBA"/>
</dbReference>
<reference evidence="4 5" key="1">
    <citation type="submission" date="2018-03" db="EMBL/GenBank/DDBJ databases">
        <title>Non-Typhoidal Salmonella genome sequencing and assembly.</title>
        <authorList>
            <person name="Matchawe C."/>
        </authorList>
    </citation>
    <scope>NUCLEOTIDE SEQUENCE [LARGE SCALE GENOMIC DNA]</scope>
    <source>
        <strain evidence="4 5">8EV</strain>
    </source>
</reference>
<feature type="non-terminal residue" evidence="4">
    <location>
        <position position="1"/>
    </location>
</feature>
<evidence type="ECO:0000313" key="5">
    <source>
        <dbReference type="Proteomes" id="UP000297989"/>
    </source>
</evidence>
<comment type="caution">
    <text evidence="2">Lacks conserved residue(s) required for the propagation of feature annotation.</text>
</comment>
<dbReference type="InterPro" id="IPR036641">
    <property type="entry name" value="HPT_dom_sf"/>
</dbReference>
<dbReference type="SUPFAM" id="SSF47226">
    <property type="entry name" value="Histidine-containing phosphotransfer domain, HPT domain"/>
    <property type="match status" value="1"/>
</dbReference>
<dbReference type="Gene3D" id="1.20.120.160">
    <property type="entry name" value="HPT domain"/>
    <property type="match status" value="1"/>
</dbReference>
<dbReference type="Proteomes" id="UP000297989">
    <property type="component" value="Unassembled WGS sequence"/>
</dbReference>
<dbReference type="EMBL" id="PYKK01001342">
    <property type="protein sequence ID" value="TGD29430.1"/>
    <property type="molecule type" value="Genomic_DNA"/>
</dbReference>
<dbReference type="InterPro" id="IPR008207">
    <property type="entry name" value="Sig_transdc_His_kin_Hpt_dom"/>
</dbReference>
<evidence type="ECO:0000313" key="4">
    <source>
        <dbReference type="EMBL" id="TGD29430.1"/>
    </source>
</evidence>
<accession>A0A659S131</accession>